<gene>
    <name evidence="4" type="ORF">DB88DRAFT_63491</name>
</gene>
<dbReference type="SUPFAM" id="SSF57701">
    <property type="entry name" value="Zn2/Cys6 DNA-binding domain"/>
    <property type="match status" value="1"/>
</dbReference>
<dbReference type="Gene3D" id="4.10.240.10">
    <property type="entry name" value="Zn(2)-C6 fungal-type DNA-binding domain"/>
    <property type="match status" value="1"/>
</dbReference>
<dbReference type="Proteomes" id="UP001182556">
    <property type="component" value="Unassembled WGS sequence"/>
</dbReference>
<dbReference type="Pfam" id="PF11951">
    <property type="entry name" value="Fungal_trans_2"/>
    <property type="match status" value="1"/>
</dbReference>
<keyword evidence="2" id="KW-0539">Nucleus</keyword>
<evidence type="ECO:0000313" key="5">
    <source>
        <dbReference type="Proteomes" id="UP001182556"/>
    </source>
</evidence>
<sequence length="470" mass="52869">MSLSRLSDESTRQRSRSGCLTCRYRRVKCDETKPICRKCKGKGRECSWLQQARISYAEGPTAARDVTHTSCPSSSPDLDIPLVKAEERAWMMADSAFLEPYFPSVDHRLVMRHYLLHSVHTTLAYENPNRFWNPWVDLVVPLALHSRPCSRRMTLAREALRAGLLVVGAIHLRYRQDPMDDHGAMRLFNETKRTILKAAHAFSEEPGTVLDDACEMVLASFVLLITAGVLSPSDEFHDLSPLIAAFLGDVGGLGALLDKCPKDRFSLSRFLAEQLVVRDVYGSLNRPGSSPLLLTQEHIPRFMEAGGWSRNDDEWESFDRMFGETPPPSTRALDRTVALKLSPGFSRDMILLAWRYCTLSTRLSEANELLESLHKVNFVDHAPLHARTQVGNLCYRYTLRILLLSNIFHAPPSDPRIVEAVEAVVELAQEVLASSPKISWLMWPVRTAILHLPPDDPRAASVVSLAEEFA</sequence>
<protein>
    <recommendedName>
        <fullName evidence="3">Zn(2)-C6 fungal-type domain-containing protein</fullName>
    </recommendedName>
</protein>
<dbReference type="GO" id="GO:0008270">
    <property type="term" value="F:zinc ion binding"/>
    <property type="evidence" value="ECO:0007669"/>
    <property type="project" value="InterPro"/>
</dbReference>
<dbReference type="PROSITE" id="PS50048">
    <property type="entry name" value="ZN2_CY6_FUNGAL_2"/>
    <property type="match status" value="1"/>
</dbReference>
<dbReference type="AlphaFoldDB" id="A0AAD9L9B0"/>
<dbReference type="GO" id="GO:0005634">
    <property type="term" value="C:nucleus"/>
    <property type="evidence" value="ECO:0007669"/>
    <property type="project" value="UniProtKB-SubCell"/>
</dbReference>
<dbReference type="GO" id="GO:0000981">
    <property type="term" value="F:DNA-binding transcription factor activity, RNA polymerase II-specific"/>
    <property type="evidence" value="ECO:0007669"/>
    <property type="project" value="InterPro"/>
</dbReference>
<evidence type="ECO:0000259" key="3">
    <source>
        <dbReference type="PROSITE" id="PS50048"/>
    </source>
</evidence>
<keyword evidence="5" id="KW-1185">Reference proteome</keyword>
<feature type="domain" description="Zn(2)-C6 fungal-type" evidence="3">
    <location>
        <begin position="18"/>
        <end position="48"/>
    </location>
</feature>
<name>A0AAD9L9B0_PAPLA</name>
<organism evidence="4 5">
    <name type="scientific">Papiliotrema laurentii</name>
    <name type="common">Cryptococcus laurentii</name>
    <dbReference type="NCBI Taxonomy" id="5418"/>
    <lineage>
        <taxon>Eukaryota</taxon>
        <taxon>Fungi</taxon>
        <taxon>Dikarya</taxon>
        <taxon>Basidiomycota</taxon>
        <taxon>Agaricomycotina</taxon>
        <taxon>Tremellomycetes</taxon>
        <taxon>Tremellales</taxon>
        <taxon>Rhynchogastremaceae</taxon>
        <taxon>Papiliotrema</taxon>
    </lineage>
</organism>
<dbReference type="InterPro" id="IPR021858">
    <property type="entry name" value="Fun_TF"/>
</dbReference>
<reference evidence="4" key="1">
    <citation type="submission" date="2023-02" db="EMBL/GenBank/DDBJ databases">
        <title>Identification and recombinant expression of a fungal hydrolase from Papiliotrema laurentii that hydrolyzes apple cutin and clears colloidal polyester polyurethane.</title>
        <authorList>
            <consortium name="DOE Joint Genome Institute"/>
            <person name="Roman V.A."/>
            <person name="Bojanowski C."/>
            <person name="Crable B.R."/>
            <person name="Wagner D.N."/>
            <person name="Hung C.S."/>
            <person name="Nadeau L.J."/>
            <person name="Schratz L."/>
            <person name="Haridas S."/>
            <person name="Pangilinan J."/>
            <person name="Lipzen A."/>
            <person name="Na H."/>
            <person name="Yan M."/>
            <person name="Ng V."/>
            <person name="Grigoriev I.V."/>
            <person name="Spatafora J.W."/>
            <person name="Barlow D."/>
            <person name="Biffinger J."/>
            <person name="Kelley-Loughnane N."/>
            <person name="Varaljay V.A."/>
            <person name="Crookes-Goodson W.J."/>
        </authorList>
    </citation>
    <scope>NUCLEOTIDE SEQUENCE</scope>
    <source>
        <strain evidence="4">5307AH</strain>
    </source>
</reference>
<dbReference type="PROSITE" id="PS00463">
    <property type="entry name" value="ZN2_CY6_FUNGAL_1"/>
    <property type="match status" value="1"/>
</dbReference>
<dbReference type="PANTHER" id="PTHR37534">
    <property type="entry name" value="TRANSCRIPTIONAL ACTIVATOR PROTEIN UGA3"/>
    <property type="match status" value="1"/>
</dbReference>
<comment type="subcellular location">
    <subcellularLocation>
        <location evidence="1">Nucleus</location>
    </subcellularLocation>
</comment>
<accession>A0AAD9L9B0</accession>
<dbReference type="SMART" id="SM00066">
    <property type="entry name" value="GAL4"/>
    <property type="match status" value="1"/>
</dbReference>
<dbReference type="EMBL" id="JAODAN010000001">
    <property type="protein sequence ID" value="KAK1928056.1"/>
    <property type="molecule type" value="Genomic_DNA"/>
</dbReference>
<evidence type="ECO:0000256" key="1">
    <source>
        <dbReference type="ARBA" id="ARBA00004123"/>
    </source>
</evidence>
<comment type="caution">
    <text evidence="4">The sequence shown here is derived from an EMBL/GenBank/DDBJ whole genome shotgun (WGS) entry which is preliminary data.</text>
</comment>
<evidence type="ECO:0000313" key="4">
    <source>
        <dbReference type="EMBL" id="KAK1928056.1"/>
    </source>
</evidence>
<dbReference type="InterPro" id="IPR036864">
    <property type="entry name" value="Zn2-C6_fun-type_DNA-bd_sf"/>
</dbReference>
<dbReference type="CDD" id="cd00067">
    <property type="entry name" value="GAL4"/>
    <property type="match status" value="1"/>
</dbReference>
<proteinExistence type="predicted"/>
<evidence type="ECO:0000256" key="2">
    <source>
        <dbReference type="ARBA" id="ARBA00023242"/>
    </source>
</evidence>
<dbReference type="InterPro" id="IPR001138">
    <property type="entry name" value="Zn2Cys6_DnaBD"/>
</dbReference>
<dbReference type="Pfam" id="PF00172">
    <property type="entry name" value="Zn_clus"/>
    <property type="match status" value="1"/>
</dbReference>
<dbReference type="PANTHER" id="PTHR37534:SF20">
    <property type="entry name" value="PRO1A C6 ZINK-FINGER PROTEIN"/>
    <property type="match status" value="1"/>
</dbReference>